<dbReference type="Gene3D" id="2.60.40.3140">
    <property type="match status" value="1"/>
</dbReference>
<dbReference type="EMBL" id="VNHU01000007">
    <property type="protein sequence ID" value="TYP72260.1"/>
    <property type="molecule type" value="Genomic_DNA"/>
</dbReference>
<dbReference type="Proteomes" id="UP000324376">
    <property type="component" value="Unassembled WGS sequence"/>
</dbReference>
<evidence type="ECO:0000256" key="1">
    <source>
        <dbReference type="SAM" id="SignalP"/>
    </source>
</evidence>
<evidence type="ECO:0000313" key="3">
    <source>
        <dbReference type="Proteomes" id="UP000324376"/>
    </source>
</evidence>
<protein>
    <submittedName>
        <fullName evidence="2">Uncharacterized protein DUF3857</fullName>
    </submittedName>
</protein>
<proteinExistence type="predicted"/>
<name>A0A5S5C1P5_9FLAO</name>
<gene>
    <name evidence="2" type="ORF">BD809_107145</name>
</gene>
<feature type="signal peptide" evidence="1">
    <location>
        <begin position="1"/>
        <end position="19"/>
    </location>
</feature>
<dbReference type="OrthoDB" id="98874at2"/>
<keyword evidence="1" id="KW-0732">Signal</keyword>
<feature type="chain" id="PRO_5024440425" evidence="1">
    <location>
        <begin position="20"/>
        <end position="656"/>
    </location>
</feature>
<reference evidence="2 3" key="1">
    <citation type="submission" date="2019-07" db="EMBL/GenBank/DDBJ databases">
        <title>Genomic Encyclopedia of Archaeal and Bacterial Type Strains, Phase II (KMG-II): from individual species to whole genera.</title>
        <authorList>
            <person name="Goeker M."/>
        </authorList>
    </citation>
    <scope>NUCLEOTIDE SEQUENCE [LARGE SCALE GENOMIC DNA]</scope>
    <source>
        <strain evidence="2 3">DSM 17527</strain>
    </source>
</reference>
<dbReference type="Gene3D" id="3.10.620.30">
    <property type="match status" value="1"/>
</dbReference>
<keyword evidence="3" id="KW-1185">Reference proteome</keyword>
<organism evidence="2 3">
    <name type="scientific">Aquimarina intermedia</name>
    <dbReference type="NCBI Taxonomy" id="350814"/>
    <lineage>
        <taxon>Bacteria</taxon>
        <taxon>Pseudomonadati</taxon>
        <taxon>Bacteroidota</taxon>
        <taxon>Flavobacteriia</taxon>
        <taxon>Flavobacteriales</taxon>
        <taxon>Flavobacteriaceae</taxon>
        <taxon>Aquimarina</taxon>
    </lineage>
</organism>
<accession>A0A5S5C1P5</accession>
<dbReference type="RefSeq" id="WP_148783135.1">
    <property type="nucleotide sequence ID" value="NZ_VNHU01000007.1"/>
</dbReference>
<evidence type="ECO:0000313" key="2">
    <source>
        <dbReference type="EMBL" id="TYP72260.1"/>
    </source>
</evidence>
<dbReference type="Gene3D" id="2.60.120.1130">
    <property type="match status" value="1"/>
</dbReference>
<sequence>MTKITHILLFFLLSSSLFSQETYNYRNILVSNSDLNNTSYDKDSTANAFFIYEKGYSRIQNGNKYNLLTDYEAKIKILNEQGFEHSTVEFVLYRNKARKERYRNLEAFTHNIDDGKITKISIQKDQIFEEIYNENYTVVKFTFPQVQPGSVLTYKYQIESPFIFNFNGWDFQNSLPKMYSEYVSDLPGNYHYNIGLVGTLKLETNKSSIIKNCLEVGMGGASDCVHNTYVMKDIPAFKTEKYMTAKKNYFSRIKYELKVFKGFDGSVKKYSETWKNVDRQLQKERTIGLQLKKVKSTKDIFPDSLQVLPNTLSKAKKLYTYFTENYVWNNKYEIFRYGDIQDVLKTKTGNVAGINILLHNALKQQGFKVNSILLSTRENGYATKNYPILTDFNYIIVQISINGKKYLLDGTEKALTFGEIPYRCLNQYGRLLDFKNGSSWVDLKPTQRSLHFFKEEIKLDKELNLMGVAKYTYLGYPGFYKRKKIDQIGKDAFIEQIKSRNVDLTIHDLKLYNRKNSDKPFEEEFSFNRLAEEIDGLIYVRPFTKPFFKENPFKLTERSFPVDFGFKDTYTYSISLEIPDKYNFIDTPKNSYYSIPNNLGKVGVSYNQNGQQLLITYRINFNSSYYPTEYYPILKKFFELVVNIENNTFITISKES</sequence>
<comment type="caution">
    <text evidence="2">The sequence shown here is derived from an EMBL/GenBank/DDBJ whole genome shotgun (WGS) entry which is preliminary data.</text>
</comment>
<dbReference type="AlphaFoldDB" id="A0A5S5C1P5"/>